<dbReference type="RefSeq" id="WP_013093279.1">
    <property type="nucleotide sequence ID" value="NC_014118.1"/>
</dbReference>
<evidence type="ECO:0000313" key="2">
    <source>
        <dbReference type="Proteomes" id="UP000002190"/>
    </source>
</evidence>
<organism evidence="1 2">
    <name type="scientific">Paraburkholderia atlantica</name>
    <dbReference type="NCBI Taxonomy" id="2654982"/>
    <lineage>
        <taxon>Bacteria</taxon>
        <taxon>Pseudomonadati</taxon>
        <taxon>Pseudomonadota</taxon>
        <taxon>Betaproteobacteria</taxon>
        <taxon>Burkholderiales</taxon>
        <taxon>Burkholderiaceae</taxon>
        <taxon>Paraburkholderia</taxon>
    </lineage>
</organism>
<dbReference type="KEGG" id="bge:BC1002_5563"/>
<gene>
    <name evidence="1" type="ordered locus">BC1002_5563</name>
</gene>
<protein>
    <submittedName>
        <fullName evidence="1">Uncharacterized protein</fullName>
    </submittedName>
</protein>
<dbReference type="eggNOG" id="ENOG502ZJCB">
    <property type="taxonomic scope" value="Bacteria"/>
</dbReference>
<accession>D5WGN7</accession>
<reference evidence="1 2" key="2">
    <citation type="journal article" date="2012" name="J. Bacteriol.">
        <title>Genome Sequences of Burkholderia sp. Strains CCGE1002 and H160, Isolated from Legume Nodules in Mexico and Brazil.</title>
        <authorList>
            <person name="Ormeno-Orrillo E."/>
            <person name="Rogel M.A."/>
            <person name="Chueire L.M."/>
            <person name="Tiedje J.M."/>
            <person name="Martinez-Romero E."/>
            <person name="Hungria M."/>
        </authorList>
    </citation>
    <scope>NUCLEOTIDE SEQUENCE [LARGE SCALE GENOMIC DNA]</scope>
    <source>
        <strain evidence="1 2">CCGE1002</strain>
    </source>
</reference>
<proteinExistence type="predicted"/>
<name>D5WGN7_PARAM</name>
<dbReference type="EMBL" id="CP002014">
    <property type="protein sequence ID" value="ADG19488.1"/>
    <property type="molecule type" value="Genomic_DNA"/>
</dbReference>
<reference evidence="2" key="1">
    <citation type="submission" date="2010-04" db="EMBL/GenBank/DDBJ databases">
        <title>Complete sequence of chromosome 2 of Burkholderia sp. CCGE1002.</title>
        <authorList>
            <consortium name="US DOE Joint Genome Institute"/>
            <person name="Lucas S."/>
            <person name="Copeland A."/>
            <person name="Lapidus A."/>
            <person name="Cheng J.-F."/>
            <person name="Bruce D."/>
            <person name="Goodwin L."/>
            <person name="Pitluck S."/>
            <person name="Chertkov O."/>
            <person name="Detter J.C."/>
            <person name="Han C."/>
            <person name="Tapia R."/>
            <person name="Land M."/>
            <person name="Hauser L."/>
            <person name="Kyrpides N."/>
            <person name="Ovchinnikova G."/>
            <person name="Martinez-Romero E."/>
            <person name="Hernandez M.A.R."/>
            <person name="Tiedje J.M."/>
            <person name="Woyke T."/>
        </authorList>
    </citation>
    <scope>NUCLEOTIDE SEQUENCE [LARGE SCALE GENOMIC DNA]</scope>
    <source>
        <strain evidence="2">CCGE1002</strain>
    </source>
</reference>
<dbReference type="Proteomes" id="UP000002190">
    <property type="component" value="Chromosome 2"/>
</dbReference>
<dbReference type="AlphaFoldDB" id="D5WGN7"/>
<sequence length="151" mass="17192">MEQLKQQSSGTDWTVEEECDLCRITYSIYSNFPPMPHAQALNAETGEFFPFDRVRKMKSGYAMAEALGYAWACNCRRRKAAPALTSSDWTHDEQYTLKDGDGRIMRDTYYTVRLPSGSLVHGVTDGLGRTKRYKTNGAQSIYVYLGHREEA</sequence>
<dbReference type="GeneID" id="301096736"/>
<evidence type="ECO:0000313" key="1">
    <source>
        <dbReference type="EMBL" id="ADG19488.1"/>
    </source>
</evidence>
<dbReference type="HOGENOM" id="CLU_1746231_0_0_4"/>